<protein>
    <recommendedName>
        <fullName evidence="2">COMM domain-containing protein</fullName>
    </recommendedName>
</protein>
<dbReference type="InParanoid" id="A9VE60"/>
<evidence type="ECO:0000259" key="2">
    <source>
        <dbReference type="PROSITE" id="PS51269"/>
    </source>
</evidence>
<name>A9VE60_MONBE</name>
<dbReference type="Proteomes" id="UP000001357">
    <property type="component" value="Unassembled WGS sequence"/>
</dbReference>
<keyword evidence="4" id="KW-1185">Reference proteome</keyword>
<dbReference type="STRING" id="81824.A9VE60"/>
<dbReference type="PANTHER" id="PTHR12333">
    <property type="entry name" value="COMM DOMAIN CONTAINING PROTEIN 10"/>
    <property type="match status" value="1"/>
</dbReference>
<gene>
    <name evidence="3" type="ORF">MONBRDRAFT_13056</name>
</gene>
<dbReference type="FunCoup" id="A9VE60">
    <property type="interactions" value="475"/>
</dbReference>
<dbReference type="KEGG" id="mbr:MONBRDRAFT_13056"/>
<dbReference type="RefSeq" id="XP_001751004.1">
    <property type="nucleotide sequence ID" value="XM_001750952.1"/>
</dbReference>
<evidence type="ECO:0000256" key="1">
    <source>
        <dbReference type="SAM" id="MobiDB-lite"/>
    </source>
</evidence>
<dbReference type="AlphaFoldDB" id="A9VE60"/>
<feature type="domain" description="COMM" evidence="2">
    <location>
        <begin position="139"/>
        <end position="184"/>
    </location>
</feature>
<proteinExistence type="predicted"/>
<evidence type="ECO:0000313" key="4">
    <source>
        <dbReference type="Proteomes" id="UP000001357"/>
    </source>
</evidence>
<dbReference type="GeneID" id="5896273"/>
<dbReference type="EMBL" id="CH991595">
    <property type="protein sequence ID" value="EDQ84174.1"/>
    <property type="molecule type" value="Genomic_DNA"/>
</dbReference>
<reference evidence="3 4" key="1">
    <citation type="journal article" date="2008" name="Nature">
        <title>The genome of the choanoflagellate Monosiga brevicollis and the origin of metazoans.</title>
        <authorList>
            <consortium name="JGI Sequencing"/>
            <person name="King N."/>
            <person name="Westbrook M.J."/>
            <person name="Young S.L."/>
            <person name="Kuo A."/>
            <person name="Abedin M."/>
            <person name="Chapman J."/>
            <person name="Fairclough S."/>
            <person name="Hellsten U."/>
            <person name="Isogai Y."/>
            <person name="Letunic I."/>
            <person name="Marr M."/>
            <person name="Pincus D."/>
            <person name="Putnam N."/>
            <person name="Rokas A."/>
            <person name="Wright K.J."/>
            <person name="Zuzow R."/>
            <person name="Dirks W."/>
            <person name="Good M."/>
            <person name="Goodstein D."/>
            <person name="Lemons D."/>
            <person name="Li W."/>
            <person name="Lyons J.B."/>
            <person name="Morris A."/>
            <person name="Nichols S."/>
            <person name="Richter D.J."/>
            <person name="Salamov A."/>
            <person name="Bork P."/>
            <person name="Lim W.A."/>
            <person name="Manning G."/>
            <person name="Miller W.T."/>
            <person name="McGinnis W."/>
            <person name="Shapiro H."/>
            <person name="Tjian R."/>
            <person name="Grigoriev I.V."/>
            <person name="Rokhsar D."/>
        </authorList>
    </citation>
    <scope>NUCLEOTIDE SEQUENCE [LARGE SCALE GENOMIC DNA]</scope>
    <source>
        <strain evidence="4">MX1 / ATCC 50154</strain>
    </source>
</reference>
<organism evidence="3 4">
    <name type="scientific">Monosiga brevicollis</name>
    <name type="common">Choanoflagellate</name>
    <dbReference type="NCBI Taxonomy" id="81824"/>
    <lineage>
        <taxon>Eukaryota</taxon>
        <taxon>Choanoflagellata</taxon>
        <taxon>Craspedida</taxon>
        <taxon>Salpingoecidae</taxon>
        <taxon>Monosiga</taxon>
    </lineage>
</organism>
<dbReference type="PROSITE" id="PS51269">
    <property type="entry name" value="COMM"/>
    <property type="match status" value="1"/>
</dbReference>
<dbReference type="InterPro" id="IPR017920">
    <property type="entry name" value="COMM"/>
</dbReference>
<sequence>MQLSRQTRPRHILSSSTGHRSQHGMAQPAMRTTRRCPFVPPPQTLTAAVQIINAVPVKRLNSILTRIAQRHHEVEEEAFSEDERYSLQVALDIDPKAVSLLLDTLSFFFDTTQIILKTWADHGAQLVDTTRNQPFFSTSLVDTRWQASVQTASHTQTRTTVPMGHLQLELADNANQVPLPTSPP</sequence>
<dbReference type="InterPro" id="IPR037361">
    <property type="entry name" value="COMMD10"/>
</dbReference>
<accession>A9VE60</accession>
<feature type="region of interest" description="Disordered" evidence="1">
    <location>
        <begin position="1"/>
        <end position="33"/>
    </location>
</feature>
<evidence type="ECO:0000313" key="3">
    <source>
        <dbReference type="EMBL" id="EDQ84174.1"/>
    </source>
</evidence>
<dbReference type="PANTHER" id="PTHR12333:SF0">
    <property type="entry name" value="COMM DOMAIN-CONTAINING PROTEIN 10"/>
    <property type="match status" value="1"/>
</dbReference>